<evidence type="ECO:0000256" key="5">
    <source>
        <dbReference type="ARBA" id="ARBA00022798"/>
    </source>
</evidence>
<gene>
    <name evidence="12" type="ORF">BleG1_1312</name>
</gene>
<dbReference type="EC" id="1.1.5.3" evidence="9"/>
<keyword evidence="7 9" id="KW-0560">Oxidoreductase</keyword>
<dbReference type="SUPFAM" id="SSF51905">
    <property type="entry name" value="FAD/NAD(P)-binding domain"/>
    <property type="match status" value="1"/>
</dbReference>
<evidence type="ECO:0000256" key="8">
    <source>
        <dbReference type="ARBA" id="ARBA00049055"/>
    </source>
</evidence>
<evidence type="ECO:0000259" key="10">
    <source>
        <dbReference type="Pfam" id="PF01266"/>
    </source>
</evidence>
<protein>
    <recommendedName>
        <fullName evidence="9">Glycerol-3-phosphate dehydrogenase</fullName>
        <ecNumber evidence="9">1.1.5.3</ecNumber>
    </recommendedName>
</protein>
<keyword evidence="13" id="KW-1185">Reference proteome</keyword>
<proteinExistence type="inferred from homology"/>
<sequence>MIRTFSNEDRDETIDKMEEATYDLLVIGGGVTGAGIALDACIRGLKTLLVDQQDFASGASKNWSNLFHSEIQHMNHLEMKMYNDLFKQRLILKENAPHLIKQTELILPTYKTGLFTKSFRSKLLDRLTEMAFKEKRKHITKKELAKLEPALLLKHAKHASLYKEFLIDESRLAIDLLKESVKRGLIALNYMKVESFLYEDDKISGALVVDQNKNEVHKVAAKHVVNASGTLIDSLRVQDRSLSNIVIDSVEDYFFTVPRSRLPVHHAMYIETEQHQLVSLVPYRQSIIVGHSVKKQSERTSNQELLDLLNRTFREHLLGEDDIEASWIVKRPYPIDKKKKHHEYKRQEWIESPSGLLSVVCGQHTYYRSVAEQVVDQICKQLHQKRNCQTDTVTISGGYVGGLDDFLFYKKKRTEEGLQYGLTEYEANQLIDRYGSNIGQLYVRLRTFGKQAKMFGLSPAIFAELLYCIEEESILSPVDFLVQRTGYLYMDKALTLAVKEPIFRYMRDRLNWTEEQEIRFREKLESEITQAYGNVM</sequence>
<dbReference type="Gene3D" id="1.10.8.870">
    <property type="entry name" value="Alpha-glycerophosphate oxidase, cap domain"/>
    <property type="match status" value="1"/>
</dbReference>
<evidence type="ECO:0000256" key="6">
    <source>
        <dbReference type="ARBA" id="ARBA00022827"/>
    </source>
</evidence>
<dbReference type="InterPro" id="IPR006076">
    <property type="entry name" value="FAD-dep_OxRdtase"/>
</dbReference>
<dbReference type="GO" id="GO:0004368">
    <property type="term" value="F:glycerol-3-phosphate dehydrogenase (quinone) activity"/>
    <property type="evidence" value="ECO:0007669"/>
    <property type="project" value="UniProtKB-EC"/>
</dbReference>
<evidence type="ECO:0000313" key="13">
    <source>
        <dbReference type="Proteomes" id="UP000027142"/>
    </source>
</evidence>
<evidence type="ECO:0000259" key="11">
    <source>
        <dbReference type="Pfam" id="PF16901"/>
    </source>
</evidence>
<dbReference type="OrthoDB" id="2814374at2"/>
<dbReference type="PANTHER" id="PTHR11985">
    <property type="entry name" value="GLYCEROL-3-PHOSPHATE DEHYDROGENASE"/>
    <property type="match status" value="1"/>
</dbReference>
<dbReference type="RefSeq" id="WP_038478522.1">
    <property type="nucleotide sequence ID" value="NZ_CP003923.1"/>
</dbReference>
<comment type="pathway">
    <text evidence="2">Polyol metabolism; glycerol degradation via glycerol kinase pathway; glycerone phosphate from sn-glycerol 3-phosphate (aerobic route): step 1/1.</text>
</comment>
<dbReference type="Pfam" id="PF16901">
    <property type="entry name" value="DAO_C"/>
    <property type="match status" value="1"/>
</dbReference>
<evidence type="ECO:0000256" key="7">
    <source>
        <dbReference type="ARBA" id="ARBA00023002"/>
    </source>
</evidence>
<feature type="domain" description="Alpha-glycerophosphate oxidase C-terminal" evidence="11">
    <location>
        <begin position="388"/>
        <end position="516"/>
    </location>
</feature>
<dbReference type="UniPathway" id="UPA00618">
    <property type="reaction ID" value="UER00674"/>
</dbReference>
<dbReference type="Pfam" id="PF01266">
    <property type="entry name" value="DAO"/>
    <property type="match status" value="1"/>
</dbReference>
<dbReference type="GO" id="GO:0046168">
    <property type="term" value="P:glycerol-3-phosphate catabolic process"/>
    <property type="evidence" value="ECO:0007669"/>
    <property type="project" value="TreeGrafter"/>
</dbReference>
<evidence type="ECO:0000256" key="9">
    <source>
        <dbReference type="RuleBase" id="RU361217"/>
    </source>
</evidence>
<dbReference type="PATRIC" id="fig|1246626.3.peg.1299"/>
<evidence type="ECO:0000256" key="4">
    <source>
        <dbReference type="ARBA" id="ARBA00022630"/>
    </source>
</evidence>
<dbReference type="PANTHER" id="PTHR11985:SF35">
    <property type="entry name" value="ANAEROBIC GLYCEROL-3-PHOSPHATE DEHYDROGENASE SUBUNIT A"/>
    <property type="match status" value="1"/>
</dbReference>
<dbReference type="STRING" id="1246626.BleG1_1312"/>
<dbReference type="PROSITE" id="PS00977">
    <property type="entry name" value="FAD_G3PDH_1"/>
    <property type="match status" value="1"/>
</dbReference>
<comment type="cofactor">
    <cofactor evidence="1 9">
        <name>FAD</name>
        <dbReference type="ChEBI" id="CHEBI:57692"/>
    </cofactor>
</comment>
<evidence type="ECO:0000256" key="2">
    <source>
        <dbReference type="ARBA" id="ARBA00004977"/>
    </source>
</evidence>
<dbReference type="Proteomes" id="UP000027142">
    <property type="component" value="Chromosome"/>
</dbReference>
<name>A0A060LVS9_9BACI</name>
<keyword evidence="5" id="KW-0319">Glycerol metabolism</keyword>
<dbReference type="InterPro" id="IPR036188">
    <property type="entry name" value="FAD/NAD-bd_sf"/>
</dbReference>
<keyword evidence="4 9" id="KW-0285">Flavoprotein</keyword>
<dbReference type="GO" id="GO:0019563">
    <property type="term" value="P:glycerol catabolic process"/>
    <property type="evidence" value="ECO:0007669"/>
    <property type="project" value="UniProtKB-UniPathway"/>
</dbReference>
<evidence type="ECO:0000256" key="1">
    <source>
        <dbReference type="ARBA" id="ARBA00001974"/>
    </source>
</evidence>
<accession>A0A060LVS9</accession>
<comment type="catalytic activity">
    <reaction evidence="8 9">
        <text>a quinone + sn-glycerol 3-phosphate = dihydroxyacetone phosphate + a quinol</text>
        <dbReference type="Rhea" id="RHEA:18977"/>
        <dbReference type="ChEBI" id="CHEBI:24646"/>
        <dbReference type="ChEBI" id="CHEBI:57597"/>
        <dbReference type="ChEBI" id="CHEBI:57642"/>
        <dbReference type="ChEBI" id="CHEBI:132124"/>
        <dbReference type="EC" id="1.1.5.3"/>
    </reaction>
</comment>
<dbReference type="PRINTS" id="PR01001">
    <property type="entry name" value="FADG3PDH"/>
</dbReference>
<dbReference type="InterPro" id="IPR000447">
    <property type="entry name" value="G3P_DH_FAD-dep"/>
</dbReference>
<evidence type="ECO:0000256" key="3">
    <source>
        <dbReference type="ARBA" id="ARBA00007330"/>
    </source>
</evidence>
<dbReference type="InterPro" id="IPR031656">
    <property type="entry name" value="DAO_C"/>
</dbReference>
<dbReference type="HOGENOM" id="CLU_015740_5_2_9"/>
<dbReference type="EMBL" id="CP003923">
    <property type="protein sequence ID" value="AIC93895.1"/>
    <property type="molecule type" value="Genomic_DNA"/>
</dbReference>
<keyword evidence="6" id="KW-0274">FAD</keyword>
<dbReference type="Gene3D" id="3.50.50.60">
    <property type="entry name" value="FAD/NAD(P)-binding domain"/>
    <property type="match status" value="3"/>
</dbReference>
<dbReference type="eggNOG" id="COG0578">
    <property type="taxonomic scope" value="Bacteria"/>
</dbReference>
<dbReference type="GO" id="GO:0009331">
    <property type="term" value="C:glycerol-3-phosphate dehydrogenase (FAD) complex"/>
    <property type="evidence" value="ECO:0007669"/>
    <property type="project" value="UniProtKB-UniRule"/>
</dbReference>
<evidence type="ECO:0000313" key="12">
    <source>
        <dbReference type="EMBL" id="AIC93895.1"/>
    </source>
</evidence>
<feature type="domain" description="FAD dependent oxidoreductase" evidence="10">
    <location>
        <begin position="23"/>
        <end position="333"/>
    </location>
</feature>
<dbReference type="InterPro" id="IPR038299">
    <property type="entry name" value="DAO_C_sf"/>
</dbReference>
<dbReference type="KEGG" id="ble:BleG1_1312"/>
<comment type="similarity">
    <text evidence="3 9">Belongs to the FAD-dependent glycerol-3-phosphate dehydrogenase family.</text>
</comment>
<organism evidence="12 13">
    <name type="scientific">Shouchella lehensis G1</name>
    <dbReference type="NCBI Taxonomy" id="1246626"/>
    <lineage>
        <taxon>Bacteria</taxon>
        <taxon>Bacillati</taxon>
        <taxon>Bacillota</taxon>
        <taxon>Bacilli</taxon>
        <taxon>Bacillales</taxon>
        <taxon>Bacillaceae</taxon>
        <taxon>Shouchella</taxon>
    </lineage>
</organism>
<reference evidence="12 13" key="1">
    <citation type="journal article" date="2014" name="Gene">
        <title>A comparative genomic analysis of the alkalitolerant soil bacterium Bacillus lehensis G1.</title>
        <authorList>
            <person name="Noor Y.M."/>
            <person name="Samsulrizal N.H."/>
            <person name="Jema'on N.A."/>
            <person name="Low K.O."/>
            <person name="Ramli A.N."/>
            <person name="Alias N.I."/>
            <person name="Damis S.I."/>
            <person name="Fuzi S.F."/>
            <person name="Isa M.N."/>
            <person name="Murad A.M."/>
            <person name="Raih M.F."/>
            <person name="Bakar F.D."/>
            <person name="Najimudin N."/>
            <person name="Mahadi N.M."/>
            <person name="Illias R.M."/>
        </authorList>
    </citation>
    <scope>NUCLEOTIDE SEQUENCE [LARGE SCALE GENOMIC DNA]</scope>
    <source>
        <strain evidence="12 13">G1</strain>
    </source>
</reference>
<dbReference type="AlphaFoldDB" id="A0A060LVS9"/>